<accession>A0A0P1NW18</accession>
<gene>
    <name evidence="3" type="ORF">JGI23_01471</name>
</gene>
<feature type="domain" description="AAA" evidence="1">
    <location>
        <begin position="20"/>
        <end position="150"/>
    </location>
</feature>
<dbReference type="OrthoDB" id="9783412at2"/>
<evidence type="ECO:0000313" key="4">
    <source>
        <dbReference type="Proteomes" id="UP000199197"/>
    </source>
</evidence>
<name>A0A0P1NW18_9BACT</name>
<evidence type="ECO:0000259" key="1">
    <source>
        <dbReference type="Pfam" id="PF13173"/>
    </source>
</evidence>
<evidence type="ECO:0000313" key="3">
    <source>
        <dbReference type="EMBL" id="CUT03420.1"/>
    </source>
</evidence>
<dbReference type="PANTHER" id="PTHR43566">
    <property type="entry name" value="CONSERVED PROTEIN"/>
    <property type="match status" value="1"/>
</dbReference>
<dbReference type="InterPro" id="IPR027417">
    <property type="entry name" value="P-loop_NTPase"/>
</dbReference>
<dbReference type="Gene3D" id="3.40.50.300">
    <property type="entry name" value="P-loop containing nucleotide triphosphate hydrolases"/>
    <property type="match status" value="1"/>
</dbReference>
<protein>
    <recommendedName>
        <fullName evidence="5">AAA+ ATPase domain-containing protein</fullName>
    </recommendedName>
</protein>
<dbReference type="PANTHER" id="PTHR43566:SF1">
    <property type="entry name" value="AAA+ ATPASE DOMAIN-CONTAINING PROTEIN"/>
    <property type="match status" value="1"/>
</dbReference>
<dbReference type="EMBL" id="CZVW01000016">
    <property type="protein sequence ID" value="CUT03420.1"/>
    <property type="molecule type" value="Genomic_DNA"/>
</dbReference>
<dbReference type="InterPro" id="IPR025420">
    <property type="entry name" value="DUF4143"/>
</dbReference>
<evidence type="ECO:0008006" key="5">
    <source>
        <dbReference type="Google" id="ProtNLM"/>
    </source>
</evidence>
<evidence type="ECO:0000259" key="2">
    <source>
        <dbReference type="Pfam" id="PF13635"/>
    </source>
</evidence>
<dbReference type="RefSeq" id="WP_092350418.1">
    <property type="nucleotide sequence ID" value="NZ_CZVW01000016.1"/>
</dbReference>
<dbReference type="SUPFAM" id="SSF52540">
    <property type="entry name" value="P-loop containing nucleoside triphosphate hydrolases"/>
    <property type="match status" value="1"/>
</dbReference>
<organism evidence="3 4">
    <name type="scientific">Candidatus Chryseopegocella kryptomonas</name>
    <dbReference type="NCBI Taxonomy" id="1633643"/>
    <lineage>
        <taxon>Bacteria</taxon>
        <taxon>Pseudomonadati</taxon>
        <taxon>Candidatus Kryptoniota</taxon>
        <taxon>Candidatus Chryseopegocella</taxon>
    </lineage>
</organism>
<dbReference type="Pfam" id="PF13173">
    <property type="entry name" value="AAA_14"/>
    <property type="match status" value="1"/>
</dbReference>
<proteinExistence type="predicted"/>
<dbReference type="InterPro" id="IPR041682">
    <property type="entry name" value="AAA_14"/>
</dbReference>
<dbReference type="Proteomes" id="UP000199197">
    <property type="component" value="Unassembled WGS sequence"/>
</dbReference>
<keyword evidence="4" id="KW-1185">Reference proteome</keyword>
<reference evidence="4" key="1">
    <citation type="submission" date="2015-11" db="EMBL/GenBank/DDBJ databases">
        <authorList>
            <person name="Varghese N."/>
        </authorList>
    </citation>
    <scope>NUCLEOTIDE SEQUENCE [LARGE SCALE GENOMIC DNA]</scope>
    <source>
        <strain evidence="4">JGI-23</strain>
    </source>
</reference>
<dbReference type="Pfam" id="PF13635">
    <property type="entry name" value="DUF4143"/>
    <property type="match status" value="1"/>
</dbReference>
<sequence length="407" mass="47472">MNKIYPRRIESKIIHEIEKPEIILLTGMRQVGKTTLMKTIFERIQTENKIFLDLENPLNQKVFEEENYDNIIHNLASLGLNPKKKMYVFLDEVQLAPNIVKAVKYLYDSYQIKFFLTGSSSFYLKNLFPESLAGRKVVYELFPLDFEEFLIFKEINKNFPEENHSSIYEKLKTRAESKDRILYEKLIKLYDEYLKFGGFPKVVLEEDINRKRLIIEDIFKSYLKDVKSLGNFKEINKLRDLIILLSASVGLKLEISGIATKLGVSRETIYSYLNFLEHTYFIFLVPPFVKNVNGEVRGAKKVYFCDTGILNYLGKLTEGAIFENAVFLNLIKFTEPALKPKINYYQRYKGSEIDFILNEKIAIEAKLNPQITGINKLKRISQELGLPFFIISKDFSTYPEVIPSPFL</sequence>
<dbReference type="AlphaFoldDB" id="A0A0P1NW18"/>
<feature type="domain" description="DUF4143" evidence="2">
    <location>
        <begin position="224"/>
        <end position="367"/>
    </location>
</feature>